<evidence type="ECO:0000313" key="3">
    <source>
        <dbReference type="Proteomes" id="UP000053268"/>
    </source>
</evidence>
<dbReference type="AlphaFoldDB" id="A0A194Q0R1"/>
<sequence length="69" mass="7532">MMKLKSVAGGQHVWMLAGKLPSCHIGNSERAARRPARYCRSVRPGHEAPLAAPRPPATCQPPKCETTRL</sequence>
<dbReference type="EMBL" id="KQ459591">
    <property type="protein sequence ID" value="KPI96995.1"/>
    <property type="molecule type" value="Genomic_DNA"/>
</dbReference>
<accession>A0A194Q0R1</accession>
<evidence type="ECO:0000313" key="2">
    <source>
        <dbReference type="EMBL" id="KPI96995.1"/>
    </source>
</evidence>
<reference evidence="2 3" key="1">
    <citation type="journal article" date="2015" name="Nat. Commun.">
        <title>Outbred genome sequencing and CRISPR/Cas9 gene editing in butterflies.</title>
        <authorList>
            <person name="Li X."/>
            <person name="Fan D."/>
            <person name="Zhang W."/>
            <person name="Liu G."/>
            <person name="Zhang L."/>
            <person name="Zhao L."/>
            <person name="Fang X."/>
            <person name="Chen L."/>
            <person name="Dong Y."/>
            <person name="Chen Y."/>
            <person name="Ding Y."/>
            <person name="Zhao R."/>
            <person name="Feng M."/>
            <person name="Zhu Y."/>
            <person name="Feng Y."/>
            <person name="Jiang X."/>
            <person name="Zhu D."/>
            <person name="Xiang H."/>
            <person name="Feng X."/>
            <person name="Li S."/>
            <person name="Wang J."/>
            <person name="Zhang G."/>
            <person name="Kronforst M.R."/>
            <person name="Wang W."/>
        </authorList>
    </citation>
    <scope>NUCLEOTIDE SEQUENCE [LARGE SCALE GENOMIC DNA]</scope>
    <source>
        <strain evidence="2">Ya'a_city_454_Px</strain>
        <tissue evidence="2">Whole body</tissue>
    </source>
</reference>
<name>A0A194Q0R1_PAPXU</name>
<proteinExistence type="predicted"/>
<keyword evidence="3" id="KW-1185">Reference proteome</keyword>
<gene>
    <name evidence="2" type="ORF">RR46_05612</name>
</gene>
<dbReference type="Proteomes" id="UP000053268">
    <property type="component" value="Unassembled WGS sequence"/>
</dbReference>
<organism evidence="2 3">
    <name type="scientific">Papilio xuthus</name>
    <name type="common">Asian swallowtail butterfly</name>
    <dbReference type="NCBI Taxonomy" id="66420"/>
    <lineage>
        <taxon>Eukaryota</taxon>
        <taxon>Metazoa</taxon>
        <taxon>Ecdysozoa</taxon>
        <taxon>Arthropoda</taxon>
        <taxon>Hexapoda</taxon>
        <taxon>Insecta</taxon>
        <taxon>Pterygota</taxon>
        <taxon>Neoptera</taxon>
        <taxon>Endopterygota</taxon>
        <taxon>Lepidoptera</taxon>
        <taxon>Glossata</taxon>
        <taxon>Ditrysia</taxon>
        <taxon>Papilionoidea</taxon>
        <taxon>Papilionidae</taxon>
        <taxon>Papilioninae</taxon>
        <taxon>Papilio</taxon>
    </lineage>
</organism>
<evidence type="ECO:0000256" key="1">
    <source>
        <dbReference type="SAM" id="MobiDB-lite"/>
    </source>
</evidence>
<protein>
    <submittedName>
        <fullName evidence="2">Uncharacterized protein</fullName>
    </submittedName>
</protein>
<feature type="region of interest" description="Disordered" evidence="1">
    <location>
        <begin position="46"/>
        <end position="69"/>
    </location>
</feature>